<proteinExistence type="predicted"/>
<feature type="domain" description="Flavinylation-associated cytochrome" evidence="2">
    <location>
        <begin position="9"/>
        <end position="74"/>
    </location>
</feature>
<evidence type="ECO:0000259" key="2">
    <source>
        <dbReference type="Pfam" id="PF14358"/>
    </source>
</evidence>
<keyword evidence="1" id="KW-1133">Transmembrane helix</keyword>
<evidence type="ECO:0000313" key="3">
    <source>
        <dbReference type="EMBL" id="SDF83099.1"/>
    </source>
</evidence>
<gene>
    <name evidence="3" type="ORF">SAMN04488589_1458</name>
</gene>
<keyword evidence="1" id="KW-0472">Membrane</keyword>
<dbReference type="Pfam" id="PF14358">
    <property type="entry name" value="DUF4405"/>
    <property type="match status" value="1"/>
</dbReference>
<organism evidence="3 4">
    <name type="scientific">Methanolobus vulcani</name>
    <dbReference type="NCBI Taxonomy" id="38026"/>
    <lineage>
        <taxon>Archaea</taxon>
        <taxon>Methanobacteriati</taxon>
        <taxon>Methanobacteriota</taxon>
        <taxon>Stenosarchaea group</taxon>
        <taxon>Methanomicrobia</taxon>
        <taxon>Methanosarcinales</taxon>
        <taxon>Methanosarcinaceae</taxon>
        <taxon>Methanolobus</taxon>
    </lineage>
</organism>
<dbReference type="OrthoDB" id="134790at2157"/>
<dbReference type="RefSeq" id="WP_091709814.1">
    <property type="nucleotide sequence ID" value="NZ_FNCA01000004.1"/>
</dbReference>
<evidence type="ECO:0000256" key="1">
    <source>
        <dbReference type="SAM" id="Phobius"/>
    </source>
</evidence>
<feature type="transmembrane region" description="Helical" evidence="1">
    <location>
        <begin position="12"/>
        <end position="32"/>
    </location>
</feature>
<dbReference type="InterPro" id="IPR025517">
    <property type="entry name" value="DUF4405"/>
</dbReference>
<keyword evidence="4" id="KW-1185">Reference proteome</keyword>
<comment type="caution">
    <text evidence="3">The sequence shown here is derived from an EMBL/GenBank/DDBJ whole genome shotgun (WGS) entry which is preliminary data.</text>
</comment>
<dbReference type="AlphaFoldDB" id="A0A7Z7AYY8"/>
<sequence>MNRSKLNYYIDILLTVLFIIVAITGFVLYLAIPSGVRQGRYQEFIGITKATWTLVHNRSAILLTLFTGLHFVLHKRWMCCMTRNLFKKEEDQKDTECEIINI</sequence>
<feature type="transmembrane region" description="Helical" evidence="1">
    <location>
        <begin position="52"/>
        <end position="73"/>
    </location>
</feature>
<accession>A0A7Z7AYY8</accession>
<dbReference type="EMBL" id="FNCA01000004">
    <property type="protein sequence ID" value="SDF83099.1"/>
    <property type="molecule type" value="Genomic_DNA"/>
</dbReference>
<dbReference type="Proteomes" id="UP000199259">
    <property type="component" value="Unassembled WGS sequence"/>
</dbReference>
<protein>
    <recommendedName>
        <fullName evidence="2">Flavinylation-associated cytochrome domain-containing protein</fullName>
    </recommendedName>
</protein>
<evidence type="ECO:0000313" key="4">
    <source>
        <dbReference type="Proteomes" id="UP000199259"/>
    </source>
</evidence>
<name>A0A7Z7AYY8_9EURY</name>
<reference evidence="3 4" key="1">
    <citation type="submission" date="2016-10" db="EMBL/GenBank/DDBJ databases">
        <authorList>
            <person name="Varghese N."/>
            <person name="Submissions S."/>
        </authorList>
    </citation>
    <scope>NUCLEOTIDE SEQUENCE [LARGE SCALE GENOMIC DNA]</scope>
    <source>
        <strain evidence="3 4">PL 12/M</strain>
    </source>
</reference>
<keyword evidence="1" id="KW-0812">Transmembrane</keyword>